<reference evidence="15" key="3">
    <citation type="submission" date="2025-09" db="UniProtKB">
        <authorList>
            <consortium name="Ensembl"/>
        </authorList>
    </citation>
    <scope>IDENTIFICATION</scope>
</reference>
<protein>
    <recommendedName>
        <fullName evidence="11">Transcription factor SOX-30</fullName>
    </recommendedName>
</protein>
<keyword evidence="6" id="KW-0010">Activator</keyword>
<sequence length="725" mass="76699">RYRSEPAHGPQRQITGSNSKDTRTAPARVPFLGPAPPARTPSAFRPPHPGPGPPLAERPGHWLPTRPLPDVAFEASGVKVGKGDASAGSLCGTANAPAGSLCGPVHAPAGSLCRPVPAPTGSLCRPVPVPTGSLCGPLAAPTGSLCRPLAAPAGSLCGPLAAPTGSLCGPLAAPTGSLCGPLATPTGSLCGPLAAPTGSLCRPLPAPAGSLCGPVHASINDGKVQLREGFGVLPEDVKIPVVLHPLPPGTHIQIQGPLPSGLLHMAKVPVKKVPLKMQSLLEPSVKIETKNVPFTVLPSDAGMPDTPFSKDKNGHVKRPMNAFMVWARIHRPVLAKANPAANNADISVQLGLEWSKLTEEQKQPYYDEAHKIKQRHREEFPGWVYQPRPSKRKRFPLPVSAVFSSVSQSVITTNPVGICPIQSPAYSVVIPNVKNSIGYPVCEPPAIRLPASSIQPAGPITLFQTTSANTASVAVPAPTLPLHPVISPQHFAEPAKTEALDVSSGLNCSLKRPAPVFIESFSGNPSNITNTNGRFSVSNSEPPKEYPGVSIFPRGLPLPQATPFLHSHVYDIAQPAGLFGVPPRVSFYHSYIVPGPHYFPSSTCPFSRPPFGCANFPSSVPECFGFYEDKYRRQELMFPALDGAYPSKEYPEESTCENHHSYVSLEAVSSHSNWNEGQVISPLPQLDVGVLEEVFSATPSNSSSIHIVNVTDSDEEEEVKLLQEL</sequence>
<evidence type="ECO:0000256" key="5">
    <source>
        <dbReference type="ARBA" id="ARBA00023125"/>
    </source>
</evidence>
<dbReference type="GO" id="GO:0120211">
    <property type="term" value="P:proacrosomal vesicle fusion"/>
    <property type="evidence" value="ECO:0007669"/>
    <property type="project" value="Ensembl"/>
</dbReference>
<evidence type="ECO:0000313" key="16">
    <source>
        <dbReference type="Proteomes" id="UP000472266"/>
    </source>
</evidence>
<comment type="subunit">
    <text evidence="10">Interacts with CTNNB1, competitively inhibiting CTNNB1-TCF7L2/TCF4 interaction.</text>
</comment>
<dbReference type="InterPro" id="IPR052856">
    <property type="entry name" value="SOX30_TF"/>
</dbReference>
<dbReference type="PANTHER" id="PTHR47279:SF1">
    <property type="entry name" value="TRANSCRIPTION FACTOR SOX-30"/>
    <property type="match status" value="1"/>
</dbReference>
<keyword evidence="7" id="KW-0804">Transcription</keyword>
<keyword evidence="4" id="KW-0805">Transcription regulation</keyword>
<evidence type="ECO:0000256" key="12">
    <source>
        <dbReference type="PROSITE-ProRule" id="PRU00267"/>
    </source>
</evidence>
<dbReference type="PROSITE" id="PS50118">
    <property type="entry name" value="HMG_BOX_2"/>
    <property type="match status" value="1"/>
</dbReference>
<gene>
    <name evidence="15" type="primary">SOX30</name>
</gene>
<evidence type="ECO:0000256" key="2">
    <source>
        <dbReference type="ARBA" id="ARBA00022490"/>
    </source>
</evidence>
<dbReference type="GO" id="GO:0005829">
    <property type="term" value="C:cytosol"/>
    <property type="evidence" value="ECO:0007669"/>
    <property type="project" value="Ensembl"/>
</dbReference>
<accession>A0A672U7J1</accession>
<dbReference type="GO" id="GO:0005654">
    <property type="term" value="C:nucleoplasm"/>
    <property type="evidence" value="ECO:0007669"/>
    <property type="project" value="Ensembl"/>
</dbReference>
<dbReference type="InterPro" id="IPR009071">
    <property type="entry name" value="HMG_box_dom"/>
</dbReference>
<dbReference type="GO" id="GO:0001228">
    <property type="term" value="F:DNA-binding transcription activator activity, RNA polymerase II-specific"/>
    <property type="evidence" value="ECO:0007669"/>
    <property type="project" value="Ensembl"/>
</dbReference>
<dbReference type="FunFam" id="1.10.30.10:FF:000027">
    <property type="entry name" value="Transcription factor SOX-30"/>
    <property type="match status" value="1"/>
</dbReference>
<dbReference type="AlphaFoldDB" id="A0A672U7J1"/>
<dbReference type="SMART" id="SM00398">
    <property type="entry name" value="HMG"/>
    <property type="match status" value="1"/>
</dbReference>
<reference evidence="15" key="2">
    <citation type="submission" date="2025-08" db="UniProtKB">
        <authorList>
            <consortium name="Ensembl"/>
        </authorList>
    </citation>
    <scope>IDENTIFICATION</scope>
</reference>
<proteinExistence type="predicted"/>
<dbReference type="InterPro" id="IPR036910">
    <property type="entry name" value="HMG_box_dom_sf"/>
</dbReference>
<feature type="domain" description="HMG box" evidence="14">
    <location>
        <begin position="316"/>
        <end position="384"/>
    </location>
</feature>
<comment type="function">
    <text evidence="9">Acts both as a transcriptional activator and a repressor. Binds to the DNA sequence 5'-ACAAT-3' and shows a preference for guanine residues surrounding this core motif. Binds to its own promoter and activates its own transcription. Required to activate the expression of postmeiotic genes involved in spermiogenesis. Binds to the promoter region of CTNNB1 and represses its transcription which leads to inhibition of Wnt signaling. Also inhibits Wnt signaling by binding to the CTNNB1 protein, preventing interaction of CTNNB1 with TCF7L2/TCF4.</text>
</comment>
<reference evidence="15 16" key="1">
    <citation type="submission" date="2019-11" db="EMBL/GenBank/DDBJ databases">
        <title>Strigops habroptila (kakapo) genome, bStrHab1, primary haplotype, v2.</title>
        <authorList>
            <person name="Jarvis E.D."/>
            <person name="Howard J."/>
            <person name="Rhie A."/>
            <person name="Phillippy A."/>
            <person name="Korlach J."/>
            <person name="Digby A."/>
            <person name="Iorns D."/>
            <person name="Eason D."/>
            <person name="Robertson B."/>
            <person name="Raemaekers T."/>
            <person name="Howe K."/>
            <person name="Lewin H."/>
            <person name="Damas J."/>
            <person name="Hastie A."/>
            <person name="Tracey A."/>
            <person name="Chow W."/>
            <person name="Fedrigo O."/>
        </authorList>
    </citation>
    <scope>NUCLEOTIDE SEQUENCE [LARGE SCALE GENOMIC DNA]</scope>
</reference>
<evidence type="ECO:0000256" key="1">
    <source>
        <dbReference type="ARBA" id="ARBA00004496"/>
    </source>
</evidence>
<dbReference type="GO" id="GO:0031960">
    <property type="term" value="P:response to corticosteroid"/>
    <property type="evidence" value="ECO:0007669"/>
    <property type="project" value="Ensembl"/>
</dbReference>
<dbReference type="GO" id="GO:0030178">
    <property type="term" value="P:negative regulation of Wnt signaling pathway"/>
    <property type="evidence" value="ECO:0007669"/>
    <property type="project" value="Ensembl"/>
</dbReference>
<keyword evidence="16" id="KW-1185">Reference proteome</keyword>
<feature type="region of interest" description="Disordered" evidence="13">
    <location>
        <begin position="1"/>
        <end position="59"/>
    </location>
</feature>
<keyword evidence="5 12" id="KW-0238">DNA-binding</keyword>
<evidence type="ECO:0000256" key="13">
    <source>
        <dbReference type="SAM" id="MobiDB-lite"/>
    </source>
</evidence>
<dbReference type="Gene3D" id="1.10.30.10">
    <property type="entry name" value="High mobility group box domain"/>
    <property type="match status" value="1"/>
</dbReference>
<dbReference type="Pfam" id="PF00505">
    <property type="entry name" value="HMG_box"/>
    <property type="match status" value="1"/>
</dbReference>
<name>A0A672U7J1_STRHB</name>
<evidence type="ECO:0000313" key="15">
    <source>
        <dbReference type="Ensembl" id="ENSSHBP00005010536.1"/>
    </source>
</evidence>
<evidence type="ECO:0000256" key="10">
    <source>
        <dbReference type="ARBA" id="ARBA00063959"/>
    </source>
</evidence>
<dbReference type="OMA" id="FIPSPAY"/>
<dbReference type="Ensembl" id="ENSSHBT00005012692.1">
    <property type="protein sequence ID" value="ENSSHBP00005010536.1"/>
    <property type="gene ID" value="ENSSHBG00005009165.1"/>
</dbReference>
<dbReference type="CDD" id="cd22033">
    <property type="entry name" value="HMG-box_SoxH_SOX30"/>
    <property type="match status" value="1"/>
</dbReference>
<keyword evidence="8 12" id="KW-0539">Nucleus</keyword>
<evidence type="ECO:0000256" key="11">
    <source>
        <dbReference type="ARBA" id="ARBA00070331"/>
    </source>
</evidence>
<dbReference type="GO" id="GO:0001227">
    <property type="term" value="F:DNA-binding transcription repressor activity, RNA polymerase II-specific"/>
    <property type="evidence" value="ECO:0007669"/>
    <property type="project" value="Ensembl"/>
</dbReference>
<feature type="DNA-binding region" description="HMG box" evidence="12">
    <location>
        <begin position="316"/>
        <end position="384"/>
    </location>
</feature>
<dbReference type="GeneTree" id="ENSGT00940000161042"/>
<evidence type="ECO:0000256" key="3">
    <source>
        <dbReference type="ARBA" id="ARBA00022491"/>
    </source>
</evidence>
<evidence type="ECO:0000256" key="9">
    <source>
        <dbReference type="ARBA" id="ARBA00054217"/>
    </source>
</evidence>
<dbReference type="PANTHER" id="PTHR47279">
    <property type="entry name" value="TRANSCRIPTION FACTOR SOX-30"/>
    <property type="match status" value="1"/>
</dbReference>
<evidence type="ECO:0000256" key="4">
    <source>
        <dbReference type="ARBA" id="ARBA00023015"/>
    </source>
</evidence>
<dbReference type="GO" id="GO:0010369">
    <property type="term" value="C:chromocenter"/>
    <property type="evidence" value="ECO:0007669"/>
    <property type="project" value="Ensembl"/>
</dbReference>
<comment type="subcellular location">
    <subcellularLocation>
        <location evidence="1">Cytoplasm</location>
    </subcellularLocation>
</comment>
<evidence type="ECO:0000256" key="6">
    <source>
        <dbReference type="ARBA" id="ARBA00023159"/>
    </source>
</evidence>
<evidence type="ECO:0000256" key="7">
    <source>
        <dbReference type="ARBA" id="ARBA00023163"/>
    </source>
</evidence>
<keyword evidence="2" id="KW-0963">Cytoplasm</keyword>
<dbReference type="GO" id="GO:0008013">
    <property type="term" value="F:beta-catenin binding"/>
    <property type="evidence" value="ECO:0007669"/>
    <property type="project" value="Ensembl"/>
</dbReference>
<keyword evidence="3" id="KW-0678">Repressor</keyword>
<dbReference type="InParanoid" id="A0A672U7J1"/>
<organism evidence="15 16">
    <name type="scientific">Strigops habroptila</name>
    <name type="common">Kakapo</name>
    <dbReference type="NCBI Taxonomy" id="2489341"/>
    <lineage>
        <taxon>Eukaryota</taxon>
        <taxon>Metazoa</taxon>
        <taxon>Chordata</taxon>
        <taxon>Craniata</taxon>
        <taxon>Vertebrata</taxon>
        <taxon>Euteleostomi</taxon>
        <taxon>Archelosauria</taxon>
        <taxon>Archosauria</taxon>
        <taxon>Dinosauria</taxon>
        <taxon>Saurischia</taxon>
        <taxon>Theropoda</taxon>
        <taxon>Coelurosauria</taxon>
        <taxon>Aves</taxon>
        <taxon>Neognathae</taxon>
        <taxon>Neoaves</taxon>
        <taxon>Telluraves</taxon>
        <taxon>Australaves</taxon>
        <taxon>Psittaciformes</taxon>
        <taxon>Psittacidae</taxon>
        <taxon>Strigops</taxon>
    </lineage>
</organism>
<evidence type="ECO:0000256" key="8">
    <source>
        <dbReference type="ARBA" id="ARBA00023242"/>
    </source>
</evidence>
<dbReference type="GO" id="GO:0000978">
    <property type="term" value="F:RNA polymerase II cis-regulatory region sequence-specific DNA binding"/>
    <property type="evidence" value="ECO:0007669"/>
    <property type="project" value="Ensembl"/>
</dbReference>
<dbReference type="Proteomes" id="UP000472266">
    <property type="component" value="Chromosome 15"/>
</dbReference>
<dbReference type="SUPFAM" id="SSF47095">
    <property type="entry name" value="HMG-box"/>
    <property type="match status" value="1"/>
</dbReference>
<feature type="compositionally biased region" description="Pro residues" evidence="13">
    <location>
        <begin position="33"/>
        <end position="56"/>
    </location>
</feature>
<evidence type="ECO:0000259" key="14">
    <source>
        <dbReference type="PROSITE" id="PS50118"/>
    </source>
</evidence>